<proteinExistence type="predicted"/>
<evidence type="ECO:0000313" key="3">
    <source>
        <dbReference type="Proteomes" id="UP001345219"/>
    </source>
</evidence>
<evidence type="ECO:0000256" key="1">
    <source>
        <dbReference type="SAM" id="MobiDB-lite"/>
    </source>
</evidence>
<protein>
    <submittedName>
        <fullName evidence="2">Uncharacterized protein</fullName>
    </submittedName>
</protein>
<gene>
    <name evidence="2" type="ORF">SAY87_019792</name>
</gene>
<sequence length="164" mass="18407">MIQSNLASYSNTLAVVSAPQQHQQQEVLSNFTGLRMAEQEFNAFRDFNSSSVGSSSTLRNRLSLSLSGAGFQMSLLHTRNQTSEWQNPLKAAQQLLDEVTNAFKQPEDAKSRSGDENRNNGRARTMLLMKGRRNDGGDSRARDFACKELSHPEKQELQNKLINF</sequence>
<name>A0AAN7Q2Q1_9MYRT</name>
<keyword evidence="3" id="KW-1185">Reference proteome</keyword>
<organism evidence="2 3">
    <name type="scientific">Trapa incisa</name>
    <dbReference type="NCBI Taxonomy" id="236973"/>
    <lineage>
        <taxon>Eukaryota</taxon>
        <taxon>Viridiplantae</taxon>
        <taxon>Streptophyta</taxon>
        <taxon>Embryophyta</taxon>
        <taxon>Tracheophyta</taxon>
        <taxon>Spermatophyta</taxon>
        <taxon>Magnoliopsida</taxon>
        <taxon>eudicotyledons</taxon>
        <taxon>Gunneridae</taxon>
        <taxon>Pentapetalae</taxon>
        <taxon>rosids</taxon>
        <taxon>malvids</taxon>
        <taxon>Myrtales</taxon>
        <taxon>Lythraceae</taxon>
        <taxon>Trapa</taxon>
    </lineage>
</organism>
<reference evidence="2 3" key="1">
    <citation type="journal article" date="2023" name="Hortic Res">
        <title>Pangenome of water caltrop reveals structural variations and asymmetric subgenome divergence after allopolyploidization.</title>
        <authorList>
            <person name="Zhang X."/>
            <person name="Chen Y."/>
            <person name="Wang L."/>
            <person name="Yuan Y."/>
            <person name="Fang M."/>
            <person name="Shi L."/>
            <person name="Lu R."/>
            <person name="Comes H.P."/>
            <person name="Ma Y."/>
            <person name="Chen Y."/>
            <person name="Huang G."/>
            <person name="Zhou Y."/>
            <person name="Zheng Z."/>
            <person name="Qiu Y."/>
        </authorList>
    </citation>
    <scope>NUCLEOTIDE SEQUENCE [LARGE SCALE GENOMIC DNA]</scope>
    <source>
        <tissue evidence="2">Roots</tissue>
    </source>
</reference>
<comment type="caution">
    <text evidence="2">The sequence shown here is derived from an EMBL/GenBank/DDBJ whole genome shotgun (WGS) entry which is preliminary data.</text>
</comment>
<feature type="compositionally biased region" description="Basic and acidic residues" evidence="1">
    <location>
        <begin position="132"/>
        <end position="141"/>
    </location>
</feature>
<accession>A0AAN7Q2Q1</accession>
<dbReference type="AlphaFoldDB" id="A0AAN7Q2Q1"/>
<feature type="compositionally biased region" description="Basic and acidic residues" evidence="1">
    <location>
        <begin position="105"/>
        <end position="119"/>
    </location>
</feature>
<dbReference type="Proteomes" id="UP001345219">
    <property type="component" value="Chromosome 15"/>
</dbReference>
<evidence type="ECO:0000313" key="2">
    <source>
        <dbReference type="EMBL" id="KAK4758491.1"/>
    </source>
</evidence>
<feature type="region of interest" description="Disordered" evidence="1">
    <location>
        <begin position="104"/>
        <end position="141"/>
    </location>
</feature>
<dbReference type="EMBL" id="JAXIOK010000012">
    <property type="protein sequence ID" value="KAK4758491.1"/>
    <property type="molecule type" value="Genomic_DNA"/>
</dbReference>